<dbReference type="RefSeq" id="WP_143973004.1">
    <property type="nucleotide sequence ID" value="NZ_PNOT02000040.1"/>
</dbReference>
<gene>
    <name evidence="1" type="ORF">C1D09_003460</name>
</gene>
<name>A0A8T9AX89_9HYPH</name>
<dbReference type="Gene3D" id="1.25.40.10">
    <property type="entry name" value="Tetratricopeptide repeat domain"/>
    <property type="match status" value="1"/>
</dbReference>
<evidence type="ECO:0000313" key="2">
    <source>
        <dbReference type="Proteomes" id="UP000235507"/>
    </source>
</evidence>
<dbReference type="OrthoDB" id="9807521at2"/>
<dbReference type="InterPro" id="IPR016032">
    <property type="entry name" value="Sig_transdc_resp-reg_C-effctor"/>
</dbReference>
<sequence length="539" mass="58504">MLKLNALGKLSLIDEQGRDFAPHGSKARGLIVLLATAPGHSRSRGWLQQRLWSDRGPEQAAGSLRAALSEIRRTLGAHRALLMTSRHAVTLDPSAFELVCEAPADAGLGGSVEAFEGVDVRDRAFETLIGDLRGRALAQWAQRRKAGPKSKRMVMVRSDARGSPAADVGARLLQNRILGALRQIDDIEIMDAGGAGDGHGVASSDGAPQSILLIRLLSVALSDGVFLSCEIHNGRKLWSDNASVPGTMAAMHDSASLDKLALSAVEHVMGTFAEHAAIEGSGACAFVLERRAKDLFFRLDKPSLINADRLFRRAFEIEPRGRYLVWRGFLRNAALFQHRSMSFLDDAPSVTELAVEALRHAPDDAIVQTISSQIEYVHQGNLRTPLRMAQQGVERDPTDPLGWALLSNALTTNARFEEGYRTAGHALTLARNGPYAFYFEHFACMAAVALSEYEQALVHAEAALRVRPDFVSTRRYEVALNLLGGDTPNLARSVSALRRQEPDFTPAALLDPAYPVNTLRRLPMMQTIAKSAVASVGGS</sequence>
<keyword evidence="2" id="KW-1185">Reference proteome</keyword>
<accession>A0A8T9AX89</accession>
<dbReference type="SUPFAM" id="SSF48452">
    <property type="entry name" value="TPR-like"/>
    <property type="match status" value="1"/>
</dbReference>
<protein>
    <recommendedName>
        <fullName evidence="3">SARP family transcriptional regulator</fullName>
    </recommendedName>
</protein>
<evidence type="ECO:0008006" key="3">
    <source>
        <dbReference type="Google" id="ProtNLM"/>
    </source>
</evidence>
<dbReference type="GO" id="GO:0006355">
    <property type="term" value="P:regulation of DNA-templated transcription"/>
    <property type="evidence" value="ECO:0007669"/>
    <property type="project" value="InterPro"/>
</dbReference>
<dbReference type="SUPFAM" id="SSF46894">
    <property type="entry name" value="C-terminal effector domain of the bipartite response regulators"/>
    <property type="match status" value="1"/>
</dbReference>
<evidence type="ECO:0000313" key="1">
    <source>
        <dbReference type="EMBL" id="TSE13545.1"/>
    </source>
</evidence>
<proteinExistence type="predicted"/>
<dbReference type="PANTHER" id="PTHR35807">
    <property type="entry name" value="TRANSCRIPTIONAL REGULATOR REDD-RELATED"/>
    <property type="match status" value="1"/>
</dbReference>
<dbReference type="InterPro" id="IPR011990">
    <property type="entry name" value="TPR-like_helical_dom_sf"/>
</dbReference>
<organism evidence="1 2">
    <name type="scientific">Mesorhizobium intechi</name>
    <dbReference type="NCBI Taxonomy" id="537601"/>
    <lineage>
        <taxon>Bacteria</taxon>
        <taxon>Pseudomonadati</taxon>
        <taxon>Pseudomonadota</taxon>
        <taxon>Alphaproteobacteria</taxon>
        <taxon>Hyphomicrobiales</taxon>
        <taxon>Phyllobacteriaceae</taxon>
        <taxon>Mesorhizobium</taxon>
    </lineage>
</organism>
<comment type="caution">
    <text evidence="1">The sequence shown here is derived from an EMBL/GenBank/DDBJ whole genome shotgun (WGS) entry which is preliminary data.</text>
</comment>
<dbReference type="Proteomes" id="UP000235507">
    <property type="component" value="Unassembled WGS sequence"/>
</dbReference>
<dbReference type="InterPro" id="IPR051677">
    <property type="entry name" value="AfsR-DnrI-RedD_regulator"/>
</dbReference>
<dbReference type="InterPro" id="IPR036388">
    <property type="entry name" value="WH-like_DNA-bd_sf"/>
</dbReference>
<dbReference type="GO" id="GO:0003677">
    <property type="term" value="F:DNA binding"/>
    <property type="evidence" value="ECO:0007669"/>
    <property type="project" value="InterPro"/>
</dbReference>
<dbReference type="EMBL" id="PNOT02000040">
    <property type="protein sequence ID" value="TSE13545.1"/>
    <property type="molecule type" value="Genomic_DNA"/>
</dbReference>
<reference evidence="1" key="1">
    <citation type="submission" date="2019-07" db="EMBL/GenBank/DDBJ databases">
        <title>Mesorhizobum intechiensis sp. nov. isolated from nodules of Lotus tenuis growing in lowlands of the Flooding Pampa, Argentina.</title>
        <authorList>
            <person name="Estrella M.J."/>
            <person name="Torres Tejerizo G.A."/>
            <person name="Cumpa Velazquez L.M."/>
            <person name="Fontana F."/>
            <person name="Hansen L."/>
            <person name="Pistorio M."/>
            <person name="Sannazzaro A.I."/>
        </authorList>
    </citation>
    <scope>NUCLEOTIDE SEQUENCE</scope>
    <source>
        <strain evidence="1">BD68</strain>
    </source>
</reference>
<dbReference type="AlphaFoldDB" id="A0A8T9AX89"/>
<dbReference type="Gene3D" id="1.10.10.10">
    <property type="entry name" value="Winged helix-like DNA-binding domain superfamily/Winged helix DNA-binding domain"/>
    <property type="match status" value="1"/>
</dbReference>